<evidence type="ECO:0000313" key="2">
    <source>
        <dbReference type="Proteomes" id="UP001457282"/>
    </source>
</evidence>
<proteinExistence type="predicted"/>
<evidence type="ECO:0008006" key="3">
    <source>
        <dbReference type="Google" id="ProtNLM"/>
    </source>
</evidence>
<gene>
    <name evidence="1" type="ORF">M0R45_037243</name>
</gene>
<sequence length="208" mass="24461">MFSSETCEWRELVVLFSQPFSSFCTLYYTFVSSIAYNGMSYWWCNDGLIFELDLSTSDSTIAECRFIELPEGPGDIGIGVLGVSGGRLRLCKHSEYLPESHEDGQDAFRVWKLKQVVKDNQDKFKWLVDRVSITWTDIGEFHLHRILVLGFHPSNEDMVYFRKWDEYLACKFCGEMLEKVAHICSLELRKQYRYYFMLPWWPTPVPNL</sequence>
<comment type="caution">
    <text evidence="1">The sequence shown here is derived from an EMBL/GenBank/DDBJ whole genome shotgun (WGS) entry which is preliminary data.</text>
</comment>
<name>A0AAW1W016_RUBAR</name>
<evidence type="ECO:0000313" key="1">
    <source>
        <dbReference type="EMBL" id="KAK9913426.1"/>
    </source>
</evidence>
<dbReference type="AlphaFoldDB" id="A0AAW1W016"/>
<dbReference type="Proteomes" id="UP001457282">
    <property type="component" value="Unassembled WGS sequence"/>
</dbReference>
<accession>A0AAW1W016</accession>
<reference evidence="1 2" key="1">
    <citation type="journal article" date="2023" name="G3 (Bethesda)">
        <title>A chromosome-length genome assembly and annotation of blackberry (Rubus argutus, cv. 'Hillquist').</title>
        <authorList>
            <person name="Bruna T."/>
            <person name="Aryal R."/>
            <person name="Dudchenko O."/>
            <person name="Sargent D.J."/>
            <person name="Mead D."/>
            <person name="Buti M."/>
            <person name="Cavallini A."/>
            <person name="Hytonen T."/>
            <person name="Andres J."/>
            <person name="Pham M."/>
            <person name="Weisz D."/>
            <person name="Mascagni F."/>
            <person name="Usai G."/>
            <person name="Natali L."/>
            <person name="Bassil N."/>
            <person name="Fernandez G.E."/>
            <person name="Lomsadze A."/>
            <person name="Armour M."/>
            <person name="Olukolu B."/>
            <person name="Poorten T."/>
            <person name="Britton C."/>
            <person name="Davik J."/>
            <person name="Ashrafi H."/>
            <person name="Aiden E.L."/>
            <person name="Borodovsky M."/>
            <person name="Worthington M."/>
        </authorList>
    </citation>
    <scope>NUCLEOTIDE SEQUENCE [LARGE SCALE GENOMIC DNA]</scope>
    <source>
        <strain evidence="1">PI 553951</strain>
    </source>
</reference>
<dbReference type="EMBL" id="JBEDUW010000007">
    <property type="protein sequence ID" value="KAK9913426.1"/>
    <property type="molecule type" value="Genomic_DNA"/>
</dbReference>
<organism evidence="1 2">
    <name type="scientific">Rubus argutus</name>
    <name type="common">Southern blackberry</name>
    <dbReference type="NCBI Taxonomy" id="59490"/>
    <lineage>
        <taxon>Eukaryota</taxon>
        <taxon>Viridiplantae</taxon>
        <taxon>Streptophyta</taxon>
        <taxon>Embryophyta</taxon>
        <taxon>Tracheophyta</taxon>
        <taxon>Spermatophyta</taxon>
        <taxon>Magnoliopsida</taxon>
        <taxon>eudicotyledons</taxon>
        <taxon>Gunneridae</taxon>
        <taxon>Pentapetalae</taxon>
        <taxon>rosids</taxon>
        <taxon>fabids</taxon>
        <taxon>Rosales</taxon>
        <taxon>Rosaceae</taxon>
        <taxon>Rosoideae</taxon>
        <taxon>Rosoideae incertae sedis</taxon>
        <taxon>Rubus</taxon>
    </lineage>
</organism>
<dbReference type="PANTHER" id="PTHR35546:SF130">
    <property type="entry name" value="EXPRESSED PROTEIN"/>
    <property type="match status" value="1"/>
</dbReference>
<protein>
    <recommendedName>
        <fullName evidence="3">F-box protein</fullName>
    </recommendedName>
</protein>
<keyword evidence="2" id="KW-1185">Reference proteome</keyword>
<dbReference type="InterPro" id="IPR055290">
    <property type="entry name" value="At3g26010-like"/>
</dbReference>
<dbReference type="PANTHER" id="PTHR35546">
    <property type="entry name" value="F-BOX PROTEIN INTERACTION DOMAIN PROTEIN-RELATED"/>
    <property type="match status" value="1"/>
</dbReference>